<accession>A0A426YJ03</accession>
<organism evidence="2 3">
    <name type="scientific">Ensete ventricosum</name>
    <name type="common">Abyssinian banana</name>
    <name type="synonym">Musa ensete</name>
    <dbReference type="NCBI Taxonomy" id="4639"/>
    <lineage>
        <taxon>Eukaryota</taxon>
        <taxon>Viridiplantae</taxon>
        <taxon>Streptophyta</taxon>
        <taxon>Embryophyta</taxon>
        <taxon>Tracheophyta</taxon>
        <taxon>Spermatophyta</taxon>
        <taxon>Magnoliopsida</taxon>
        <taxon>Liliopsida</taxon>
        <taxon>Zingiberales</taxon>
        <taxon>Musaceae</taxon>
        <taxon>Ensete</taxon>
    </lineage>
</organism>
<keyword evidence="1" id="KW-0472">Membrane</keyword>
<protein>
    <submittedName>
        <fullName evidence="2">Uncharacterized protein</fullName>
    </submittedName>
</protein>
<dbReference type="EMBL" id="AMZH03012061">
    <property type="protein sequence ID" value="RRT51741.1"/>
    <property type="molecule type" value="Genomic_DNA"/>
</dbReference>
<reference evidence="2 3" key="1">
    <citation type="journal article" date="2014" name="Agronomy (Basel)">
        <title>A Draft Genome Sequence for Ensete ventricosum, the Drought-Tolerant Tree Against Hunger.</title>
        <authorList>
            <person name="Harrison J."/>
            <person name="Moore K.A."/>
            <person name="Paszkiewicz K."/>
            <person name="Jones T."/>
            <person name="Grant M."/>
            <person name="Ambacheew D."/>
            <person name="Muzemil S."/>
            <person name="Studholme D.J."/>
        </authorList>
    </citation>
    <scope>NUCLEOTIDE SEQUENCE [LARGE SCALE GENOMIC DNA]</scope>
</reference>
<name>A0A426YJ03_ENSVE</name>
<dbReference type="Proteomes" id="UP000287651">
    <property type="component" value="Unassembled WGS sequence"/>
</dbReference>
<proteinExistence type="predicted"/>
<evidence type="ECO:0000256" key="1">
    <source>
        <dbReference type="SAM" id="Phobius"/>
    </source>
</evidence>
<evidence type="ECO:0000313" key="2">
    <source>
        <dbReference type="EMBL" id="RRT51741.1"/>
    </source>
</evidence>
<keyword evidence="1" id="KW-0812">Transmembrane</keyword>
<keyword evidence="1" id="KW-1133">Transmembrane helix</keyword>
<dbReference type="AlphaFoldDB" id="A0A426YJ03"/>
<sequence length="190" mass="21458">MAESMWFADAHIPKAIKAAMVDISPIANGRFDRTANTFLNALCKKTHEEPSAAGFPFAFPALPPLSSDNGGGAEPKRMIFLLLFLLFFLVLLSGSASASKLSREARGLNPTTLWAVGRLPSRIRALEMEQREEKDALRTCWESREKVLLGFRRREDIGGCRSSREREMCWIRLKVGFLLVEQRSHGHWIR</sequence>
<gene>
    <name evidence="2" type="ORF">B296_00019240</name>
</gene>
<evidence type="ECO:0000313" key="3">
    <source>
        <dbReference type="Proteomes" id="UP000287651"/>
    </source>
</evidence>
<feature type="transmembrane region" description="Helical" evidence="1">
    <location>
        <begin position="78"/>
        <end position="98"/>
    </location>
</feature>
<comment type="caution">
    <text evidence="2">The sequence shown here is derived from an EMBL/GenBank/DDBJ whole genome shotgun (WGS) entry which is preliminary data.</text>
</comment>